<dbReference type="Proteomes" id="UP000011135">
    <property type="component" value="Unassembled WGS sequence"/>
</dbReference>
<dbReference type="RefSeq" id="WP_009582461.1">
    <property type="nucleotide sequence ID" value="NZ_AMZN01000082.1"/>
</dbReference>
<proteinExistence type="predicted"/>
<protein>
    <recommendedName>
        <fullName evidence="1">Phage head morphogenesis domain-containing protein</fullName>
    </recommendedName>
</protein>
<gene>
    <name evidence="2" type="ORF">C900_05371</name>
</gene>
<feature type="domain" description="Phage head morphogenesis" evidence="1">
    <location>
        <begin position="156"/>
        <end position="230"/>
    </location>
</feature>
<name>L8JK35_9BACT</name>
<organism evidence="2 3">
    <name type="scientific">Fulvivirga imtechensis AK7</name>
    <dbReference type="NCBI Taxonomy" id="1237149"/>
    <lineage>
        <taxon>Bacteria</taxon>
        <taxon>Pseudomonadati</taxon>
        <taxon>Bacteroidota</taxon>
        <taxon>Cytophagia</taxon>
        <taxon>Cytophagales</taxon>
        <taxon>Fulvivirgaceae</taxon>
        <taxon>Fulvivirga</taxon>
    </lineage>
</organism>
<dbReference type="InterPro" id="IPR006528">
    <property type="entry name" value="Phage_head_morphogenesis_dom"/>
</dbReference>
<dbReference type="AlphaFoldDB" id="L8JK35"/>
<dbReference type="Pfam" id="PF04233">
    <property type="entry name" value="Phage_Mu_F"/>
    <property type="match status" value="1"/>
</dbReference>
<reference evidence="2 3" key="1">
    <citation type="submission" date="2012-12" db="EMBL/GenBank/DDBJ databases">
        <title>Genome assembly of Fulvivirga imtechensis AK7.</title>
        <authorList>
            <person name="Nupur N."/>
            <person name="Khatri I."/>
            <person name="Kumar R."/>
            <person name="Subramanian S."/>
            <person name="Pinnaka A."/>
        </authorList>
    </citation>
    <scope>NUCLEOTIDE SEQUENCE [LARGE SCALE GENOMIC DNA]</scope>
    <source>
        <strain evidence="2 3">AK7</strain>
    </source>
</reference>
<evidence type="ECO:0000259" key="1">
    <source>
        <dbReference type="Pfam" id="PF04233"/>
    </source>
</evidence>
<comment type="caution">
    <text evidence="2">The sequence shown here is derived from an EMBL/GenBank/DDBJ whole genome shotgun (WGS) entry which is preliminary data.</text>
</comment>
<sequence>MKDQNELSSRTRSGISLIEQLKNLYTPRCNHAQEQHREIKLSYQDDLLEIIDRLIEKIYSGETVTVDQELYELTANELFESVERGFGTTLKVAEGADLEMLRKLRENIYVFSGFKTYNMLQEASALLLDENGARRTFAQFRDEILKLNQEYNVNFLRAEYNHATASSRMAAKWTQILSQADALPLLQYITAGDSRVRESHRPLDKVILPVTHPFWNSYMPPNDWGCRCTVRQLAEGERTRPQDIPEPQLKEMFLGNPGKDGVIFPRTHPYYNIANQDDADNNFGLNIPIYE</sequence>
<evidence type="ECO:0000313" key="2">
    <source>
        <dbReference type="EMBL" id="ELR69175.1"/>
    </source>
</evidence>
<dbReference type="STRING" id="1237149.C900_05371"/>
<dbReference type="eggNOG" id="COG2369">
    <property type="taxonomic scope" value="Bacteria"/>
</dbReference>
<evidence type="ECO:0000313" key="3">
    <source>
        <dbReference type="Proteomes" id="UP000011135"/>
    </source>
</evidence>
<dbReference type="EMBL" id="AMZN01000082">
    <property type="protein sequence ID" value="ELR69175.1"/>
    <property type="molecule type" value="Genomic_DNA"/>
</dbReference>
<keyword evidence="3" id="KW-1185">Reference proteome</keyword>
<dbReference type="OrthoDB" id="9813502at2"/>
<accession>L8JK35</accession>